<evidence type="ECO:0000313" key="3">
    <source>
        <dbReference type="Proteomes" id="UP001470230"/>
    </source>
</evidence>
<reference evidence="2 3" key="1">
    <citation type="submission" date="2024-04" db="EMBL/GenBank/DDBJ databases">
        <title>Tritrichomonas musculus Genome.</title>
        <authorList>
            <person name="Alves-Ferreira E."/>
            <person name="Grigg M."/>
            <person name="Lorenzi H."/>
            <person name="Galac M."/>
        </authorList>
    </citation>
    <scope>NUCLEOTIDE SEQUENCE [LARGE SCALE GENOMIC DNA]</scope>
    <source>
        <strain evidence="2 3">EAF2021</strain>
    </source>
</reference>
<dbReference type="SUPFAM" id="SSF56112">
    <property type="entry name" value="Protein kinase-like (PK-like)"/>
    <property type="match status" value="1"/>
</dbReference>
<keyword evidence="3" id="KW-1185">Reference proteome</keyword>
<organism evidence="2 3">
    <name type="scientific">Tritrichomonas musculus</name>
    <dbReference type="NCBI Taxonomy" id="1915356"/>
    <lineage>
        <taxon>Eukaryota</taxon>
        <taxon>Metamonada</taxon>
        <taxon>Parabasalia</taxon>
        <taxon>Tritrichomonadida</taxon>
        <taxon>Tritrichomonadidae</taxon>
        <taxon>Tritrichomonas</taxon>
    </lineage>
</organism>
<dbReference type="PANTHER" id="PTHR24345">
    <property type="entry name" value="SERINE/THREONINE-PROTEIN KINASE PLK"/>
    <property type="match status" value="1"/>
</dbReference>
<dbReference type="PROSITE" id="PS00108">
    <property type="entry name" value="PROTEIN_KINASE_ST"/>
    <property type="match status" value="1"/>
</dbReference>
<dbReference type="PROSITE" id="PS50011">
    <property type="entry name" value="PROTEIN_KINASE_DOM"/>
    <property type="match status" value="1"/>
</dbReference>
<comment type="caution">
    <text evidence="2">The sequence shown here is derived from an EMBL/GenBank/DDBJ whole genome shotgun (WGS) entry which is preliminary data.</text>
</comment>
<dbReference type="Pfam" id="PF00069">
    <property type="entry name" value="Pkinase"/>
    <property type="match status" value="1"/>
</dbReference>
<evidence type="ECO:0000259" key="1">
    <source>
        <dbReference type="PROSITE" id="PS50011"/>
    </source>
</evidence>
<dbReference type="InterPro" id="IPR011009">
    <property type="entry name" value="Kinase-like_dom_sf"/>
</dbReference>
<evidence type="ECO:0000313" key="2">
    <source>
        <dbReference type="EMBL" id="KAK8892958.1"/>
    </source>
</evidence>
<name>A0ABR2KP67_9EUKA</name>
<dbReference type="SMART" id="SM00220">
    <property type="entry name" value="S_TKc"/>
    <property type="match status" value="1"/>
</dbReference>
<dbReference type="InterPro" id="IPR000719">
    <property type="entry name" value="Prot_kinase_dom"/>
</dbReference>
<keyword evidence="2" id="KW-0808">Transferase</keyword>
<dbReference type="GO" id="GO:0016301">
    <property type="term" value="F:kinase activity"/>
    <property type="evidence" value="ECO:0007669"/>
    <property type="project" value="UniProtKB-KW"/>
</dbReference>
<keyword evidence="2" id="KW-0418">Kinase</keyword>
<proteinExistence type="predicted"/>
<sequence>MDELDLTDDFGIQNPTLRAMMIPRYIGSYCALKFDIETETCVVLTANLVDSPHSNYKIALKCIPKNNYRASEVDIMSQVRHPNIINFIDSFEYNEKEPHFYVIAMAHAYQDLIGYFEDNSNISLINSARIIYDILNALKYLHQNGIWHRDIKPDNIFIVDFTDQVPLVAIGDFGLSIKYDYETFVGEGTGTTHYAAPELIEEKCDPYGFHKIEFKAMAEYSNNVDIWSLGIIFFFLLFGKEPFYFEDGTFDIKSRLTGSINFANYVMMYPDLAEPIDLLAQMLNPDGKKRISANAALEHSWFKTMGIYGTPPPPTQNYYQLNNFAGNYETLVVD</sequence>
<dbReference type="Gene3D" id="1.10.510.10">
    <property type="entry name" value="Transferase(Phosphotransferase) domain 1"/>
    <property type="match status" value="1"/>
</dbReference>
<protein>
    <submittedName>
        <fullName evidence="2">Calcium calmodulin-dependent protein kinase type 1G</fullName>
    </submittedName>
</protein>
<dbReference type="InterPro" id="IPR008271">
    <property type="entry name" value="Ser/Thr_kinase_AS"/>
</dbReference>
<gene>
    <name evidence="2" type="ORF">M9Y10_030212</name>
</gene>
<dbReference type="EMBL" id="JAPFFF010000004">
    <property type="protein sequence ID" value="KAK8892958.1"/>
    <property type="molecule type" value="Genomic_DNA"/>
</dbReference>
<feature type="domain" description="Protein kinase" evidence="1">
    <location>
        <begin position="1"/>
        <end position="302"/>
    </location>
</feature>
<dbReference type="PANTHER" id="PTHR24345:SF87">
    <property type="entry name" value="TBC1 DOMAIN CONTAINING KINASE"/>
    <property type="match status" value="1"/>
</dbReference>
<dbReference type="Proteomes" id="UP001470230">
    <property type="component" value="Unassembled WGS sequence"/>
</dbReference>
<accession>A0ABR2KP67</accession>